<evidence type="ECO:0000256" key="7">
    <source>
        <dbReference type="ARBA" id="ARBA00022729"/>
    </source>
</evidence>
<keyword evidence="8" id="KW-0625">Polysaccharide transport</keyword>
<dbReference type="GO" id="GO:0015159">
    <property type="term" value="F:polysaccharide transmembrane transporter activity"/>
    <property type="evidence" value="ECO:0007669"/>
    <property type="project" value="InterPro"/>
</dbReference>
<feature type="domain" description="SLBB" evidence="18">
    <location>
        <begin position="168"/>
        <end position="245"/>
    </location>
</feature>
<keyword evidence="10" id="KW-0626">Porin</keyword>
<keyword evidence="12" id="KW-0564">Palmitate</keyword>
<evidence type="ECO:0000256" key="14">
    <source>
        <dbReference type="ARBA" id="ARBA00023288"/>
    </source>
</evidence>
<dbReference type="Pfam" id="PF02563">
    <property type="entry name" value="Poly_export"/>
    <property type="match status" value="1"/>
</dbReference>
<dbReference type="AlphaFoldDB" id="A0A4R6I792"/>
<feature type="domain" description="SLBB" evidence="18">
    <location>
        <begin position="254"/>
        <end position="338"/>
    </location>
</feature>
<dbReference type="Proteomes" id="UP000295150">
    <property type="component" value="Unassembled WGS sequence"/>
</dbReference>
<keyword evidence="6" id="KW-0812">Transmembrane</keyword>
<evidence type="ECO:0000256" key="13">
    <source>
        <dbReference type="ARBA" id="ARBA00023237"/>
    </source>
</evidence>
<dbReference type="EMBL" id="SNWH01000001">
    <property type="protein sequence ID" value="TDO16625.1"/>
    <property type="molecule type" value="Genomic_DNA"/>
</dbReference>
<keyword evidence="13" id="KW-0998">Cell outer membrane</keyword>
<dbReference type="Pfam" id="PF22461">
    <property type="entry name" value="SLBB_2"/>
    <property type="match status" value="2"/>
</dbReference>
<evidence type="ECO:0000259" key="16">
    <source>
        <dbReference type="Pfam" id="PF02563"/>
    </source>
</evidence>
<evidence type="ECO:0000256" key="3">
    <source>
        <dbReference type="ARBA" id="ARBA00022448"/>
    </source>
</evidence>
<feature type="domain" description="Polysaccharide export protein N-terminal" evidence="16">
    <location>
        <begin position="79"/>
        <end position="162"/>
    </location>
</feature>
<dbReference type="InterPro" id="IPR049712">
    <property type="entry name" value="Poly_export"/>
</dbReference>
<reference evidence="19 20" key="1">
    <citation type="submission" date="2019-03" db="EMBL/GenBank/DDBJ databases">
        <title>Freshwater and sediment microbial communities from various areas in North America, analyzing microbe dynamics in response to fracking.</title>
        <authorList>
            <person name="Lamendella R."/>
        </authorList>
    </citation>
    <scope>NUCLEOTIDE SEQUENCE [LARGE SCALE GENOMIC DNA]</scope>
    <source>
        <strain evidence="19 20">1_TX</strain>
    </source>
</reference>
<evidence type="ECO:0000313" key="20">
    <source>
        <dbReference type="Proteomes" id="UP000295150"/>
    </source>
</evidence>
<evidence type="ECO:0000256" key="9">
    <source>
        <dbReference type="ARBA" id="ARBA00023065"/>
    </source>
</evidence>
<feature type="chain" id="PRO_5020221303" evidence="15">
    <location>
        <begin position="26"/>
        <end position="374"/>
    </location>
</feature>
<evidence type="ECO:0000256" key="8">
    <source>
        <dbReference type="ARBA" id="ARBA00023047"/>
    </source>
</evidence>
<keyword evidence="14" id="KW-0449">Lipoprotein</keyword>
<feature type="signal peptide" evidence="15">
    <location>
        <begin position="1"/>
        <end position="25"/>
    </location>
</feature>
<evidence type="ECO:0000259" key="17">
    <source>
        <dbReference type="Pfam" id="PF18412"/>
    </source>
</evidence>
<evidence type="ECO:0000259" key="18">
    <source>
        <dbReference type="Pfam" id="PF22461"/>
    </source>
</evidence>
<comment type="similarity">
    <text evidence="2">Belongs to the BexD/CtrA/VexA family.</text>
</comment>
<comment type="caution">
    <text evidence="19">The sequence shown here is derived from an EMBL/GenBank/DDBJ whole genome shotgun (WGS) entry which is preliminary data.</text>
</comment>
<dbReference type="PROSITE" id="PS51257">
    <property type="entry name" value="PROKAR_LIPOPROTEIN"/>
    <property type="match status" value="1"/>
</dbReference>
<dbReference type="RefSeq" id="WP_133481096.1">
    <property type="nucleotide sequence ID" value="NZ_SNWH01000001.1"/>
</dbReference>
<gene>
    <name evidence="19" type="ORF">DFO68_101153</name>
</gene>
<dbReference type="InterPro" id="IPR054765">
    <property type="entry name" value="SLBB_dom"/>
</dbReference>
<evidence type="ECO:0000256" key="2">
    <source>
        <dbReference type="ARBA" id="ARBA00009450"/>
    </source>
</evidence>
<dbReference type="GO" id="GO:0015288">
    <property type="term" value="F:porin activity"/>
    <property type="evidence" value="ECO:0007669"/>
    <property type="project" value="UniProtKB-KW"/>
</dbReference>
<dbReference type="GO" id="GO:0006811">
    <property type="term" value="P:monoatomic ion transport"/>
    <property type="evidence" value="ECO:0007669"/>
    <property type="project" value="UniProtKB-KW"/>
</dbReference>
<dbReference type="GO" id="GO:0046930">
    <property type="term" value="C:pore complex"/>
    <property type="evidence" value="ECO:0007669"/>
    <property type="project" value="UniProtKB-KW"/>
</dbReference>
<proteinExistence type="inferred from homology"/>
<sequence length="374" mass="40228">MPIPRALQLMLAGLALLGMTGCAIAPGGHMESWADEAESVDLSAMVDIHAITPALLQRIERQRPTPKAQPQSLRREIAAYHYQVGPGDVLSIIVYDYPELTNPTGAENSAAESGKVVRANGTIFYPFLGRIKVAGKTTDDIRVQLTRGLSEYLKDPQVDVFVAEFNSKKMYVTGAVGSPGALPITNVPLTIVDAISAAGGPSEDAYWHGLTLIRDGEEQQLSLFALLSEGDQTQNRLLRDGDQLHLPSADNQGIAMLGQVKTTGNLRMNRERLSLTDALARAGGIDETRGDASGIFVLRPKPLGSDKLATVYQLDVSDATAYMMASKFPLEASDVVYVTTAPLARWNRVISLLLPSLTFPGDVNRSGQELGGML</sequence>
<dbReference type="OrthoDB" id="9808421at2"/>
<evidence type="ECO:0000256" key="5">
    <source>
        <dbReference type="ARBA" id="ARBA00022597"/>
    </source>
</evidence>
<keyword evidence="9" id="KW-0406">Ion transport</keyword>
<dbReference type="Pfam" id="PF18412">
    <property type="entry name" value="Wza_C"/>
    <property type="match status" value="1"/>
</dbReference>
<accession>A0A4R6I792</accession>
<evidence type="ECO:0000256" key="4">
    <source>
        <dbReference type="ARBA" id="ARBA00022452"/>
    </source>
</evidence>
<dbReference type="Gene3D" id="1.20.5.70">
    <property type="match status" value="1"/>
</dbReference>
<keyword evidence="4" id="KW-1134">Transmembrane beta strand</keyword>
<keyword evidence="5" id="KW-0762">Sugar transport</keyword>
<keyword evidence="3" id="KW-0813">Transport</keyword>
<evidence type="ECO:0000256" key="6">
    <source>
        <dbReference type="ARBA" id="ARBA00022692"/>
    </source>
</evidence>
<evidence type="ECO:0000256" key="10">
    <source>
        <dbReference type="ARBA" id="ARBA00023114"/>
    </source>
</evidence>
<evidence type="ECO:0000256" key="11">
    <source>
        <dbReference type="ARBA" id="ARBA00023136"/>
    </source>
</evidence>
<dbReference type="PANTHER" id="PTHR33619:SF3">
    <property type="entry name" value="POLYSACCHARIDE EXPORT PROTEIN GFCE-RELATED"/>
    <property type="match status" value="1"/>
</dbReference>
<comment type="subcellular location">
    <subcellularLocation>
        <location evidence="1">Cell outer membrane</location>
        <topology evidence="1">Multi-pass membrane protein</topology>
    </subcellularLocation>
</comment>
<dbReference type="PANTHER" id="PTHR33619">
    <property type="entry name" value="POLYSACCHARIDE EXPORT PROTEIN GFCE-RELATED"/>
    <property type="match status" value="1"/>
</dbReference>
<keyword evidence="20" id="KW-1185">Reference proteome</keyword>
<dbReference type="Gene3D" id="3.10.560.10">
    <property type="entry name" value="Outer membrane lipoprotein wza domain like"/>
    <property type="match status" value="2"/>
</dbReference>
<dbReference type="Gene3D" id="3.30.1950.10">
    <property type="entry name" value="wza like domain"/>
    <property type="match status" value="1"/>
</dbReference>
<evidence type="ECO:0000313" key="19">
    <source>
        <dbReference type="EMBL" id="TDO16625.1"/>
    </source>
</evidence>
<dbReference type="InterPro" id="IPR003715">
    <property type="entry name" value="Poly_export_N"/>
</dbReference>
<evidence type="ECO:0000256" key="1">
    <source>
        <dbReference type="ARBA" id="ARBA00004571"/>
    </source>
</evidence>
<evidence type="ECO:0000256" key="12">
    <source>
        <dbReference type="ARBA" id="ARBA00023139"/>
    </source>
</evidence>
<protein>
    <submittedName>
        <fullName evidence="19">Polysaccharide export outer membrane protein</fullName>
    </submittedName>
</protein>
<organism evidence="19 20">
    <name type="scientific">Halomonas ventosae</name>
    <dbReference type="NCBI Taxonomy" id="229007"/>
    <lineage>
        <taxon>Bacteria</taxon>
        <taxon>Pseudomonadati</taxon>
        <taxon>Pseudomonadota</taxon>
        <taxon>Gammaproteobacteria</taxon>
        <taxon>Oceanospirillales</taxon>
        <taxon>Halomonadaceae</taxon>
        <taxon>Halomonas</taxon>
    </lineage>
</organism>
<name>A0A4R6I792_9GAMM</name>
<feature type="domain" description="Outer-membrane lipoprotein Wza C-terminal" evidence="17">
    <location>
        <begin position="341"/>
        <end position="362"/>
    </location>
</feature>
<dbReference type="NCBIfam" id="NF011658">
    <property type="entry name" value="PRK15078.1"/>
    <property type="match status" value="1"/>
</dbReference>
<dbReference type="InterPro" id="IPR040716">
    <property type="entry name" value="Wza_C"/>
</dbReference>
<keyword evidence="7 15" id="KW-0732">Signal</keyword>
<keyword evidence="11" id="KW-0472">Membrane</keyword>
<evidence type="ECO:0000256" key="15">
    <source>
        <dbReference type="SAM" id="SignalP"/>
    </source>
</evidence>
<dbReference type="GO" id="GO:0009279">
    <property type="term" value="C:cell outer membrane"/>
    <property type="evidence" value="ECO:0007669"/>
    <property type="project" value="UniProtKB-SubCell"/>
</dbReference>